<evidence type="ECO:0000313" key="3">
    <source>
        <dbReference type="Proteomes" id="UP001499988"/>
    </source>
</evidence>
<dbReference type="EMBL" id="BAABJZ010000071">
    <property type="protein sequence ID" value="GAA4887372.1"/>
    <property type="molecule type" value="Genomic_DNA"/>
</dbReference>
<gene>
    <name evidence="2" type="ORF">GCM10023333_20980</name>
</gene>
<keyword evidence="3" id="KW-1185">Reference proteome</keyword>
<feature type="chain" id="PRO_5046179130" description="DUF1684 domain-containing protein" evidence="1">
    <location>
        <begin position="23"/>
        <end position="291"/>
    </location>
</feature>
<keyword evidence="1" id="KW-0732">Signal</keyword>
<dbReference type="RefSeq" id="WP_345335334.1">
    <property type="nucleotide sequence ID" value="NZ_BAABJZ010000071.1"/>
</dbReference>
<evidence type="ECO:0008006" key="4">
    <source>
        <dbReference type="Google" id="ProtNLM"/>
    </source>
</evidence>
<dbReference type="PANTHER" id="PTHR41913">
    <property type="entry name" value="DUF1684 DOMAIN-CONTAINING PROTEIN"/>
    <property type="match status" value="1"/>
</dbReference>
<dbReference type="Proteomes" id="UP001499988">
    <property type="component" value="Unassembled WGS sequence"/>
</dbReference>
<sequence length="291" mass="32952">MRKGRVWLSGLMFMMLMGCQPALTPEQQQQRSDWLQWLAEQNAAAKDPRSSFLNIRDARYLQQDQVVYLDSGVSAAQIRWRDEAGSGDLSLSHQGSYAQLQHQAATARLQPGEEYPLAQGLFITVGRLYDQGLRAFVRDPAHPKVAAFPGYRYFDYQSAARVEAQFSPEPVKPVMFQTIQGLKNRFYRVGTVRFHWGDEPQTMAAYHPTGEPPFEELLFFFKDASNGDTTYGGGRELYLTLPQGTEQPFPMDFNYTVNLYCAHSTFWNCPVLRDPPLAVAIDAGEQLPDGH</sequence>
<evidence type="ECO:0000313" key="2">
    <source>
        <dbReference type="EMBL" id="GAA4887372.1"/>
    </source>
</evidence>
<evidence type="ECO:0000256" key="1">
    <source>
        <dbReference type="SAM" id="SignalP"/>
    </source>
</evidence>
<accession>A0ABP9EW81</accession>
<organism evidence="2 3">
    <name type="scientific">Ferrimonas pelagia</name>
    <dbReference type="NCBI Taxonomy" id="1177826"/>
    <lineage>
        <taxon>Bacteria</taxon>
        <taxon>Pseudomonadati</taxon>
        <taxon>Pseudomonadota</taxon>
        <taxon>Gammaproteobacteria</taxon>
        <taxon>Alteromonadales</taxon>
        <taxon>Ferrimonadaceae</taxon>
        <taxon>Ferrimonas</taxon>
    </lineage>
</organism>
<proteinExistence type="predicted"/>
<comment type="caution">
    <text evidence="2">The sequence shown here is derived from an EMBL/GenBank/DDBJ whole genome shotgun (WGS) entry which is preliminary data.</text>
</comment>
<dbReference type="PROSITE" id="PS51257">
    <property type="entry name" value="PROKAR_LIPOPROTEIN"/>
    <property type="match status" value="1"/>
</dbReference>
<dbReference type="PANTHER" id="PTHR41913:SF1">
    <property type="entry name" value="DUF1684 DOMAIN-CONTAINING PROTEIN"/>
    <property type="match status" value="1"/>
</dbReference>
<protein>
    <recommendedName>
        <fullName evidence="4">DUF1684 domain-containing protein</fullName>
    </recommendedName>
</protein>
<name>A0ABP9EW81_9GAMM</name>
<dbReference type="Pfam" id="PF07920">
    <property type="entry name" value="DUF1684"/>
    <property type="match status" value="1"/>
</dbReference>
<dbReference type="InterPro" id="IPR012467">
    <property type="entry name" value="DUF1684"/>
</dbReference>
<reference evidence="3" key="1">
    <citation type="journal article" date="2019" name="Int. J. Syst. Evol. Microbiol.">
        <title>The Global Catalogue of Microorganisms (GCM) 10K type strain sequencing project: providing services to taxonomists for standard genome sequencing and annotation.</title>
        <authorList>
            <consortium name="The Broad Institute Genomics Platform"/>
            <consortium name="The Broad Institute Genome Sequencing Center for Infectious Disease"/>
            <person name="Wu L."/>
            <person name="Ma J."/>
        </authorList>
    </citation>
    <scope>NUCLEOTIDE SEQUENCE [LARGE SCALE GENOMIC DNA]</scope>
    <source>
        <strain evidence="3">JCM 18401</strain>
    </source>
</reference>
<feature type="signal peptide" evidence="1">
    <location>
        <begin position="1"/>
        <end position="22"/>
    </location>
</feature>